<comment type="function">
    <text evidence="7">May be involved in iron transport and iron homeostasis.</text>
</comment>
<comment type="similarity">
    <text evidence="2 7">Belongs to the ferroportin (FP) (TC 2.A.100) family. SLC40A subfamily.</text>
</comment>
<organism evidence="10">
    <name type="scientific">Caenorhabditis remanei</name>
    <name type="common">Caenorhabditis vulgaris</name>
    <dbReference type="NCBI Taxonomy" id="31234"/>
    <lineage>
        <taxon>Eukaryota</taxon>
        <taxon>Metazoa</taxon>
        <taxon>Ecdysozoa</taxon>
        <taxon>Nematoda</taxon>
        <taxon>Chromadorea</taxon>
        <taxon>Rhabditida</taxon>
        <taxon>Rhabditina</taxon>
        <taxon>Rhabditomorpha</taxon>
        <taxon>Rhabditoidea</taxon>
        <taxon>Rhabditidae</taxon>
        <taxon>Peloderinae</taxon>
        <taxon>Caenorhabditis</taxon>
    </lineage>
</organism>
<reference evidence="9" key="1">
    <citation type="submission" date="2007-07" db="EMBL/GenBank/DDBJ databases">
        <title>PCAP assembly of the Caenorhabditis remanei genome.</title>
        <authorList>
            <consortium name="The Caenorhabditis remanei Sequencing Consortium"/>
            <person name="Wilson R.K."/>
        </authorList>
    </citation>
    <scope>NUCLEOTIDE SEQUENCE [LARGE SCALE GENOMIC DNA]</scope>
    <source>
        <strain evidence="9">PB4641</strain>
    </source>
</reference>
<proteinExistence type="inferred from homology"/>
<keyword evidence="3 7" id="KW-0813">Transport</keyword>
<feature type="transmembrane region" description="Helical" evidence="7">
    <location>
        <begin position="267"/>
        <end position="289"/>
    </location>
</feature>
<dbReference type="InterPro" id="IPR009716">
    <property type="entry name" value="Ferroportin-1"/>
</dbReference>
<dbReference type="Proteomes" id="UP000008281">
    <property type="component" value="Unassembled WGS sequence"/>
</dbReference>
<feature type="transmembrane region" description="Helical" evidence="7">
    <location>
        <begin position="301"/>
        <end position="324"/>
    </location>
</feature>
<keyword evidence="7" id="KW-0406">Ion transport</keyword>
<feature type="transmembrane region" description="Helical" evidence="7">
    <location>
        <begin position="406"/>
        <end position="430"/>
    </location>
</feature>
<feature type="transmembrane region" description="Helical" evidence="7">
    <location>
        <begin position="364"/>
        <end position="385"/>
    </location>
</feature>
<dbReference type="GO" id="GO:0005381">
    <property type="term" value="F:iron ion transmembrane transporter activity"/>
    <property type="evidence" value="ECO:0007669"/>
    <property type="project" value="UniProtKB-UniRule"/>
</dbReference>
<dbReference type="PANTHER" id="PTHR11660">
    <property type="entry name" value="SOLUTE CARRIER FAMILY 40 MEMBER"/>
    <property type="match status" value="1"/>
</dbReference>
<comment type="subcellular location">
    <subcellularLocation>
        <location evidence="1 7">Membrane</location>
        <topology evidence="1 7">Multi-pass membrane protein</topology>
    </subcellularLocation>
</comment>
<dbReference type="EMBL" id="DS268418">
    <property type="protein sequence ID" value="EFO84861.1"/>
    <property type="molecule type" value="Genomic_DNA"/>
</dbReference>
<feature type="transmembrane region" description="Helical" evidence="7">
    <location>
        <begin position="39"/>
        <end position="64"/>
    </location>
</feature>
<evidence type="ECO:0000256" key="2">
    <source>
        <dbReference type="ARBA" id="ARBA00006279"/>
    </source>
</evidence>
<feature type="region of interest" description="Disordered" evidence="8">
    <location>
        <begin position="518"/>
        <end position="641"/>
    </location>
</feature>
<keyword evidence="4 7" id="KW-0812">Transmembrane</keyword>
<dbReference type="Gene3D" id="1.20.1250.20">
    <property type="entry name" value="MFS general substrate transporter like domains"/>
    <property type="match status" value="1"/>
</dbReference>
<keyword evidence="5 7" id="KW-1133">Transmembrane helix</keyword>
<dbReference type="HOGENOM" id="CLU_020370_4_0_1"/>
<dbReference type="Pfam" id="PF06963">
    <property type="entry name" value="FPN1"/>
    <property type="match status" value="1"/>
</dbReference>
<evidence type="ECO:0000256" key="7">
    <source>
        <dbReference type="RuleBase" id="RU365065"/>
    </source>
</evidence>
<gene>
    <name evidence="9" type="primary">Cre-fpn-1.1</name>
    <name evidence="9" type="ORF">CRE_03958</name>
</gene>
<evidence type="ECO:0000256" key="5">
    <source>
        <dbReference type="ARBA" id="ARBA00022989"/>
    </source>
</evidence>
<dbReference type="PANTHER" id="PTHR11660:SF57">
    <property type="entry name" value="SOLUTE CARRIER FAMILY 40 MEMBER"/>
    <property type="match status" value="1"/>
</dbReference>
<dbReference type="GO" id="GO:0016020">
    <property type="term" value="C:membrane"/>
    <property type="evidence" value="ECO:0007669"/>
    <property type="project" value="UniProtKB-SubCell"/>
</dbReference>
<feature type="transmembrane region" description="Helical" evidence="7">
    <location>
        <begin position="237"/>
        <end position="255"/>
    </location>
</feature>
<feature type="transmembrane region" description="Helical" evidence="7">
    <location>
        <begin position="436"/>
        <end position="457"/>
    </location>
</feature>
<dbReference type="InterPro" id="IPR036259">
    <property type="entry name" value="MFS_trans_sf"/>
</dbReference>
<dbReference type="InParanoid" id="E3LY19"/>
<dbReference type="OMA" id="ASCVIFY"/>
<keyword evidence="10" id="KW-1185">Reference proteome</keyword>
<accession>E3LY19</accession>
<dbReference type="eggNOG" id="KOG2601">
    <property type="taxonomic scope" value="Eukaryota"/>
</dbReference>
<dbReference type="FunCoup" id="E3LY19">
    <property type="interactions" value="213"/>
</dbReference>
<evidence type="ECO:0000256" key="8">
    <source>
        <dbReference type="SAM" id="MobiDB-lite"/>
    </source>
</evidence>
<name>E3LY19_CAERE</name>
<evidence type="ECO:0000313" key="9">
    <source>
        <dbReference type="EMBL" id="EFO84861.1"/>
    </source>
</evidence>
<dbReference type="SUPFAM" id="SSF103473">
    <property type="entry name" value="MFS general substrate transporter"/>
    <property type="match status" value="1"/>
</dbReference>
<feature type="transmembrane region" description="Helical" evidence="7">
    <location>
        <begin position="76"/>
        <end position="97"/>
    </location>
</feature>
<evidence type="ECO:0000256" key="6">
    <source>
        <dbReference type="ARBA" id="ARBA00023136"/>
    </source>
</evidence>
<feature type="transmembrane region" description="Helical" evidence="7">
    <location>
        <begin position="12"/>
        <end position="33"/>
    </location>
</feature>
<protein>
    <recommendedName>
        <fullName evidence="7">Solute carrier family 40 member</fullName>
    </recommendedName>
</protein>
<keyword evidence="6 7" id="KW-0472">Membrane</keyword>
<evidence type="ECO:0000313" key="10">
    <source>
        <dbReference type="Proteomes" id="UP000008281"/>
    </source>
</evidence>
<evidence type="ECO:0000256" key="4">
    <source>
        <dbReference type="ARBA" id="ARBA00022692"/>
    </source>
</evidence>
<dbReference type="AlphaFoldDB" id="E3LY19"/>
<dbReference type="STRING" id="31234.E3LY19"/>
<evidence type="ECO:0000256" key="3">
    <source>
        <dbReference type="ARBA" id="ARBA00022448"/>
    </source>
</evidence>
<dbReference type="OrthoDB" id="648861at2759"/>
<feature type="transmembrane region" description="Helical" evidence="7">
    <location>
        <begin position="172"/>
        <end position="192"/>
    </location>
</feature>
<evidence type="ECO:0000256" key="1">
    <source>
        <dbReference type="ARBA" id="ARBA00004141"/>
    </source>
</evidence>
<sequence>MVSMTKKELQLNGAFLMTTLGDRMWTFVIGLFMHQLGGMTWVAVQQLVDSVLKLSVITVLGHYLDRVNRDKIIQTTLLINNAAVAGSALIFACLFAYQPDTGATVFLLAAAAIASVSKVASELQRICFTKDWVVVIARSEQIELSRVNSYLLCIDQVSSAILPTISGKLLDSFHWSFVCIFIICYNFVSWAVESYILSQLYKETEALRTRAIENAANEELAGLQIERGSIGMYFKQTSWMAGFGLALLYMTVLGFDNLAASYGQKHGLSAAYIGFLRGFGSLLGILGAFSFQFVARRIGLLWTVMVGLLWQNFFINMCGVSVLLPGSSMNISGFFSEMTVSEWFSQVIQKVANPESQDVPSVPFYDVTISVNLFFMGISLARFGLWLADPAITQIQQETIPENQRYMVFAVQTGLCELFSILKDIIVIFFPFTSLFGALTLGSCVFVFAGFLFNLFYHAQVILFYSCIDLNQKICGFSFTDKNRHLHELQAPDIPLETIPERQSLIGAENGHVVEELPTKNGTSSIVENGHPKENGKPSNTVENGHVVEELPTKNGTSSIVENGHPKENGKPSNTVENGHVVEELPTKNGISSIVENGHPKENGKPSNTVENGHSKENGEPTSETSPDKISQEEQTSSNAE</sequence>